<sequence>MADSKHQKTSKENLSEKKEEKDMLTKVKCHSNGALSEKLGAFFNESHFHDVVLKLPNKEYKAHRLVLCVWSDYFKEKLQGPSRSQRIRRLCEEWIGSNVGDHNVIGASARLRDAEKLGLVHLTSKCREIFCHYFTRLPESTWNSLSADHVDEILKSSEVVVGDEFHVLKKLETWVQSNGGLEKQTNVLVNTLLPQIRFRFMSAVQLKQVREGPMGEMLKQRLPGVLEDAFEFRAMAGEQAKVSHNREESQNTEAENCVSYKSPRLYFDFDFAGITQSRSSPFRSYRINNYNNESRPAVFFNKDGHCRRDSPDWRFECKAFQDTSGKDDPWRLKFVLSPGDHVQRSYHIAFLIREAKSGGQQPSMGEPELLVLVHKGTLTKEEDNDTTKKITLVTPPIFDKSPREVELCFVCNCFKN</sequence>
<dbReference type="STRING" id="307972.A0A2G8K418"/>
<proteinExistence type="predicted"/>
<accession>A0A2G8K418</accession>
<dbReference type="InterPro" id="IPR011705">
    <property type="entry name" value="BACK"/>
</dbReference>
<protein>
    <recommendedName>
        <fullName evidence="2">BTB domain-containing protein</fullName>
    </recommendedName>
</protein>
<keyword evidence="4" id="KW-1185">Reference proteome</keyword>
<feature type="domain" description="BTB" evidence="2">
    <location>
        <begin position="49"/>
        <end position="80"/>
    </location>
</feature>
<dbReference type="AlphaFoldDB" id="A0A2G8K418"/>
<dbReference type="PANTHER" id="PTHR24410:SF48">
    <property type="entry name" value="BTB DOMAIN-CONTAINING PROTEIN"/>
    <property type="match status" value="1"/>
</dbReference>
<evidence type="ECO:0000259" key="2">
    <source>
        <dbReference type="PROSITE" id="PS50097"/>
    </source>
</evidence>
<evidence type="ECO:0000313" key="4">
    <source>
        <dbReference type="Proteomes" id="UP000230750"/>
    </source>
</evidence>
<dbReference type="SUPFAM" id="SSF54695">
    <property type="entry name" value="POZ domain"/>
    <property type="match status" value="1"/>
</dbReference>
<dbReference type="Gene3D" id="1.25.40.420">
    <property type="match status" value="1"/>
</dbReference>
<dbReference type="InterPro" id="IPR051481">
    <property type="entry name" value="BTB-POZ/Galectin-3-binding"/>
</dbReference>
<dbReference type="Gene3D" id="3.30.710.10">
    <property type="entry name" value="Potassium Channel Kv1.1, Chain A"/>
    <property type="match status" value="1"/>
</dbReference>
<dbReference type="InterPro" id="IPR011333">
    <property type="entry name" value="SKP1/BTB/POZ_sf"/>
</dbReference>
<dbReference type="SMART" id="SM00875">
    <property type="entry name" value="BACK"/>
    <property type="match status" value="1"/>
</dbReference>
<dbReference type="InterPro" id="IPR000210">
    <property type="entry name" value="BTB/POZ_dom"/>
</dbReference>
<evidence type="ECO:0000313" key="3">
    <source>
        <dbReference type="EMBL" id="PIK42757.1"/>
    </source>
</evidence>
<dbReference type="Pfam" id="PF00651">
    <property type="entry name" value="BTB"/>
    <property type="match status" value="1"/>
</dbReference>
<feature type="region of interest" description="Disordered" evidence="1">
    <location>
        <begin position="1"/>
        <end position="23"/>
    </location>
</feature>
<dbReference type="PROSITE" id="PS50097">
    <property type="entry name" value="BTB"/>
    <property type="match status" value="1"/>
</dbReference>
<dbReference type="OrthoDB" id="2359033at2759"/>
<dbReference type="CDD" id="cd18186">
    <property type="entry name" value="BTB_POZ_ZBTB_KLHL-like"/>
    <property type="match status" value="1"/>
</dbReference>
<name>A0A2G8K418_STIJA</name>
<dbReference type="PANTHER" id="PTHR24410">
    <property type="entry name" value="HL07962P-RELATED"/>
    <property type="match status" value="1"/>
</dbReference>
<dbReference type="Proteomes" id="UP000230750">
    <property type="component" value="Unassembled WGS sequence"/>
</dbReference>
<reference evidence="3 4" key="1">
    <citation type="journal article" date="2017" name="PLoS Biol.">
        <title>The sea cucumber genome provides insights into morphological evolution and visceral regeneration.</title>
        <authorList>
            <person name="Zhang X."/>
            <person name="Sun L."/>
            <person name="Yuan J."/>
            <person name="Sun Y."/>
            <person name="Gao Y."/>
            <person name="Zhang L."/>
            <person name="Li S."/>
            <person name="Dai H."/>
            <person name="Hamel J.F."/>
            <person name="Liu C."/>
            <person name="Yu Y."/>
            <person name="Liu S."/>
            <person name="Lin W."/>
            <person name="Guo K."/>
            <person name="Jin S."/>
            <person name="Xu P."/>
            <person name="Storey K.B."/>
            <person name="Huan P."/>
            <person name="Zhang T."/>
            <person name="Zhou Y."/>
            <person name="Zhang J."/>
            <person name="Lin C."/>
            <person name="Li X."/>
            <person name="Xing L."/>
            <person name="Huo D."/>
            <person name="Sun M."/>
            <person name="Wang L."/>
            <person name="Mercier A."/>
            <person name="Li F."/>
            <person name="Yang H."/>
            <person name="Xiang J."/>
        </authorList>
    </citation>
    <scope>NUCLEOTIDE SEQUENCE [LARGE SCALE GENOMIC DNA]</scope>
    <source>
        <strain evidence="3">Shaxun</strain>
        <tissue evidence="3">Muscle</tissue>
    </source>
</reference>
<organism evidence="3 4">
    <name type="scientific">Stichopus japonicus</name>
    <name type="common">Sea cucumber</name>
    <dbReference type="NCBI Taxonomy" id="307972"/>
    <lineage>
        <taxon>Eukaryota</taxon>
        <taxon>Metazoa</taxon>
        <taxon>Echinodermata</taxon>
        <taxon>Eleutherozoa</taxon>
        <taxon>Echinozoa</taxon>
        <taxon>Holothuroidea</taxon>
        <taxon>Aspidochirotacea</taxon>
        <taxon>Aspidochirotida</taxon>
        <taxon>Stichopodidae</taxon>
        <taxon>Apostichopus</taxon>
    </lineage>
</organism>
<evidence type="ECO:0000256" key="1">
    <source>
        <dbReference type="SAM" id="MobiDB-lite"/>
    </source>
</evidence>
<gene>
    <name evidence="3" type="ORF">BSL78_20381</name>
</gene>
<dbReference type="Pfam" id="PF07707">
    <property type="entry name" value="BACK"/>
    <property type="match status" value="1"/>
</dbReference>
<comment type="caution">
    <text evidence="3">The sequence shown here is derived from an EMBL/GenBank/DDBJ whole genome shotgun (WGS) entry which is preliminary data.</text>
</comment>
<dbReference type="EMBL" id="MRZV01000906">
    <property type="protein sequence ID" value="PIK42757.1"/>
    <property type="molecule type" value="Genomic_DNA"/>
</dbReference>